<accession>A0ABT0PF92</accession>
<evidence type="ECO:0000313" key="2">
    <source>
        <dbReference type="Proteomes" id="UP001203338"/>
    </source>
</evidence>
<keyword evidence="2" id="KW-1185">Reference proteome</keyword>
<dbReference type="EMBL" id="JAMFLX010000010">
    <property type="protein sequence ID" value="MCL6270030.1"/>
    <property type="molecule type" value="Genomic_DNA"/>
</dbReference>
<dbReference type="Pfam" id="PF06097">
    <property type="entry name" value="DUF945"/>
    <property type="match status" value="1"/>
</dbReference>
<dbReference type="Proteomes" id="UP001203338">
    <property type="component" value="Unassembled WGS sequence"/>
</dbReference>
<dbReference type="RefSeq" id="WP_249699175.1">
    <property type="nucleotide sequence ID" value="NZ_JAMFLX010000010.1"/>
</dbReference>
<gene>
    <name evidence="1" type="ORF">M3P05_08810</name>
</gene>
<sequence length="467" mass="50017">MGSKAKLGLIACVILGGGVIALPGISGIVANNFVENDLKAMAESSSYSIAEMSLDRGFSSTQVSVVLQGEGLRELNQESIEITGELSHSGIAGFPEMVSGQFDVTVIQGRGKDRLELAGDIESSLSWLGREQVAVDMSPVIFPVDPESGSLVAIDEYRVSYDSDNNQPDAYSLQLTDINLRVAEAGYEVATIDIAPSALKYSPASREWLLEAPELEMGVPNEATRVTVENVTVGGSEKTVGGVASSEGFFETGKMYLSPEGESLLESVKAKASLENIRVSALGELLKAIDGADAAGQKSTQTAVIELLQDLPRYSLDELMVDTGHGSITMNFDVAATKNTAKVVQSLIDNPPQNEVQEYLAAQNVLNNVRSSARVKVTEELIGWGCDMVSAMQTQDPVQLPMMAGACKGLVDGGHFLNMACVQSGWECAEKMKKVQAVWEKDRSLELILDEGRMTLNNVEFDAQGMF</sequence>
<comment type="caution">
    <text evidence="1">The sequence shown here is derived from an EMBL/GenBank/DDBJ whole genome shotgun (WGS) entry which is preliminary data.</text>
</comment>
<evidence type="ECO:0000313" key="1">
    <source>
        <dbReference type="EMBL" id="MCL6270030.1"/>
    </source>
</evidence>
<name>A0ABT0PF92_9GAMM</name>
<reference evidence="1 2" key="1">
    <citation type="submission" date="2022-05" db="EMBL/GenBank/DDBJ databases">
        <authorList>
            <person name="Park J.-S."/>
        </authorList>
    </citation>
    <scope>NUCLEOTIDE SEQUENCE [LARGE SCALE GENOMIC DNA]</scope>
    <source>
        <strain evidence="1 2">2012CJ34-2</strain>
    </source>
</reference>
<organism evidence="1 2">
    <name type="scientific">Parendozoicomonas callyspongiae</name>
    <dbReference type="NCBI Taxonomy" id="2942213"/>
    <lineage>
        <taxon>Bacteria</taxon>
        <taxon>Pseudomonadati</taxon>
        <taxon>Pseudomonadota</taxon>
        <taxon>Gammaproteobacteria</taxon>
        <taxon>Oceanospirillales</taxon>
        <taxon>Endozoicomonadaceae</taxon>
        <taxon>Parendozoicomonas</taxon>
    </lineage>
</organism>
<protein>
    <submittedName>
        <fullName evidence="1">YdgA family protein</fullName>
    </submittedName>
</protein>
<proteinExistence type="predicted"/>
<dbReference type="InterPro" id="IPR010352">
    <property type="entry name" value="DUF945"/>
</dbReference>